<evidence type="ECO:0000256" key="1">
    <source>
        <dbReference type="SAM" id="Phobius"/>
    </source>
</evidence>
<reference evidence="3" key="1">
    <citation type="submission" date="2017-05" db="EMBL/GenBank/DDBJ databases">
        <authorList>
            <person name="Sung H."/>
        </authorList>
    </citation>
    <scope>NUCLEOTIDE SEQUENCE [LARGE SCALE GENOMIC DNA]</scope>
    <source>
        <strain evidence="3">AR23208</strain>
    </source>
</reference>
<keyword evidence="3" id="KW-1185">Reference proteome</keyword>
<dbReference type="GO" id="GO:0016787">
    <property type="term" value="F:hydrolase activity"/>
    <property type="evidence" value="ECO:0007669"/>
    <property type="project" value="UniProtKB-KW"/>
</dbReference>
<evidence type="ECO:0000313" key="3">
    <source>
        <dbReference type="Proteomes" id="UP000195437"/>
    </source>
</evidence>
<keyword evidence="1" id="KW-0472">Membrane</keyword>
<feature type="transmembrane region" description="Helical" evidence="1">
    <location>
        <begin position="63"/>
        <end position="85"/>
    </location>
</feature>
<feature type="transmembrane region" description="Helical" evidence="1">
    <location>
        <begin position="92"/>
        <end position="113"/>
    </location>
</feature>
<keyword evidence="1" id="KW-0812">Transmembrane</keyword>
<dbReference type="InterPro" id="IPR007404">
    <property type="entry name" value="YdjM-like"/>
</dbReference>
<accession>A0A1Y0IT61</accession>
<dbReference type="Pfam" id="PF04307">
    <property type="entry name" value="YdjM"/>
    <property type="match status" value="1"/>
</dbReference>
<dbReference type="RefSeq" id="WP_087458816.1">
    <property type="nucleotide sequence ID" value="NZ_CP021434.1"/>
</dbReference>
<dbReference type="InterPro" id="IPR053170">
    <property type="entry name" value="Transcription_regulator"/>
</dbReference>
<gene>
    <name evidence="2" type="ORF">CBW65_22610</name>
</gene>
<dbReference type="KEGG" id="tum:CBW65_22610"/>
<name>A0A1Y0IT61_9BACL</name>
<keyword evidence="2" id="KW-0378">Hydrolase</keyword>
<sequence>MDTVTHTLFGIVLYRAINKVEMTPSLKRSFLFTSLVGSQSPDIDVISQLWDTQGMYQMWHRGITHSIFMVPIWAMLLSLICFLIWRTKDKRIFFLGVLAVFIHDTSDIFNAWGTGYFEPFTHARLTFGTIPILDLTIWAIILGGLIFARVRKHIASHKVFKGVWCLITAHIIIQSVQGYAIYQSVDDRYEQVALSAEFAPWNYQVIGKHGDMVEISNATVWSEPEVVYTLPSATKANLDELFEKNPAARTLRQWSPFVVIVDDDKQLGIYDPRFYRNGQSFLFEYIEKNNKGAN</sequence>
<dbReference type="PANTHER" id="PTHR40031">
    <property type="entry name" value="HYPOTHETICAL MEMBRANE SPANNING PROTEIN"/>
    <property type="match status" value="1"/>
</dbReference>
<keyword evidence="1" id="KW-1133">Transmembrane helix</keyword>
<feature type="transmembrane region" description="Helical" evidence="1">
    <location>
        <begin position="125"/>
        <end position="147"/>
    </location>
</feature>
<organism evidence="2 3">
    <name type="scientific">Tumebacillus avium</name>
    <dbReference type="NCBI Taxonomy" id="1903704"/>
    <lineage>
        <taxon>Bacteria</taxon>
        <taxon>Bacillati</taxon>
        <taxon>Bacillota</taxon>
        <taxon>Bacilli</taxon>
        <taxon>Bacillales</taxon>
        <taxon>Alicyclobacillaceae</taxon>
        <taxon>Tumebacillus</taxon>
    </lineage>
</organism>
<dbReference type="EMBL" id="CP021434">
    <property type="protein sequence ID" value="ARU63480.1"/>
    <property type="molecule type" value="Genomic_DNA"/>
</dbReference>
<dbReference type="Proteomes" id="UP000195437">
    <property type="component" value="Chromosome"/>
</dbReference>
<evidence type="ECO:0000313" key="2">
    <source>
        <dbReference type="EMBL" id="ARU63480.1"/>
    </source>
</evidence>
<dbReference type="OrthoDB" id="245523at2"/>
<proteinExistence type="predicted"/>
<dbReference type="PANTHER" id="PTHR40031:SF1">
    <property type="entry name" value="MEMBRANE-BOUND METAL-DEPENDENT HYDROLASE"/>
    <property type="match status" value="1"/>
</dbReference>
<protein>
    <submittedName>
        <fullName evidence="2">Hydrolase</fullName>
    </submittedName>
</protein>
<dbReference type="AlphaFoldDB" id="A0A1Y0IT61"/>